<dbReference type="STRING" id="1454001.AW08_01688"/>
<dbReference type="InterPro" id="IPR024072">
    <property type="entry name" value="DHFR-like_dom_sf"/>
</dbReference>
<dbReference type="Gene3D" id="3.40.430.10">
    <property type="entry name" value="Dihydrofolate Reductase, subunit A"/>
    <property type="match status" value="1"/>
</dbReference>
<dbReference type="PIRSF" id="PIRSF000194">
    <property type="entry name" value="DHFR"/>
    <property type="match status" value="1"/>
</dbReference>
<evidence type="ECO:0000256" key="1">
    <source>
        <dbReference type="ARBA" id="ARBA00004903"/>
    </source>
</evidence>
<evidence type="ECO:0000313" key="10">
    <source>
        <dbReference type="EMBL" id="EXI67747.1"/>
    </source>
</evidence>
<dbReference type="FunFam" id="3.40.430.10:FF:000001">
    <property type="entry name" value="Dihydrofolate reductase"/>
    <property type="match status" value="1"/>
</dbReference>
<feature type="domain" description="DHFR" evidence="9">
    <location>
        <begin position="1"/>
        <end position="165"/>
    </location>
</feature>
<comment type="function">
    <text evidence="7 8">Key enzyme in folate metabolism. Catalyzes an essential reaction for de novo glycine and purine synthesis, and for DNA precursor synthesis.</text>
</comment>
<dbReference type="PATRIC" id="fig|1454001.3.peg.1715"/>
<dbReference type="InterPro" id="IPR001796">
    <property type="entry name" value="DHFR_dom"/>
</dbReference>
<evidence type="ECO:0000256" key="5">
    <source>
        <dbReference type="ARBA" id="ARBA00022857"/>
    </source>
</evidence>
<dbReference type="EMBL" id="JFAX01000008">
    <property type="protein sequence ID" value="EXI67747.1"/>
    <property type="molecule type" value="Genomic_DNA"/>
</dbReference>
<accession>A0A011NT32</accession>
<comment type="similarity">
    <text evidence="2 8">Belongs to the dihydrofolate reductase family.</text>
</comment>
<keyword evidence="4 8" id="KW-0554">One-carbon metabolism</keyword>
<evidence type="ECO:0000256" key="3">
    <source>
        <dbReference type="ARBA" id="ARBA00012856"/>
    </source>
</evidence>
<evidence type="ECO:0000256" key="2">
    <source>
        <dbReference type="ARBA" id="ARBA00009539"/>
    </source>
</evidence>
<dbReference type="PANTHER" id="PTHR48069">
    <property type="entry name" value="DIHYDROFOLATE REDUCTASE"/>
    <property type="match status" value="1"/>
</dbReference>
<dbReference type="GO" id="GO:0070401">
    <property type="term" value="F:NADP+ binding"/>
    <property type="evidence" value="ECO:0007669"/>
    <property type="project" value="UniProtKB-ARBA"/>
</dbReference>
<name>A0A011NT32_9PROT</name>
<keyword evidence="5 8" id="KW-0521">NADP</keyword>
<evidence type="ECO:0000256" key="8">
    <source>
        <dbReference type="PIRNR" id="PIRNR000194"/>
    </source>
</evidence>
<reference evidence="10" key="1">
    <citation type="submission" date="2014-02" db="EMBL/GenBank/DDBJ databases">
        <title>Expanding our view of genomic diversity in Candidatus Accumulibacter clades.</title>
        <authorList>
            <person name="Skennerton C.T."/>
            <person name="Barr J.J."/>
            <person name="Slater F.R."/>
            <person name="Bond P.L."/>
            <person name="Tyson G.W."/>
        </authorList>
    </citation>
    <scope>NUCLEOTIDE SEQUENCE [LARGE SCALE GENOMIC DNA]</scope>
</reference>
<gene>
    <name evidence="10" type="primary">dhfrIII</name>
    <name evidence="10" type="ORF">AW08_01688</name>
</gene>
<dbReference type="Proteomes" id="UP000020218">
    <property type="component" value="Unassembled WGS sequence"/>
</dbReference>
<dbReference type="GO" id="GO:0046655">
    <property type="term" value="P:folic acid metabolic process"/>
    <property type="evidence" value="ECO:0007669"/>
    <property type="project" value="TreeGrafter"/>
</dbReference>
<evidence type="ECO:0000256" key="4">
    <source>
        <dbReference type="ARBA" id="ARBA00022563"/>
    </source>
</evidence>
<dbReference type="SUPFAM" id="SSF53597">
    <property type="entry name" value="Dihydrofolate reductase-like"/>
    <property type="match status" value="1"/>
</dbReference>
<dbReference type="Pfam" id="PF00186">
    <property type="entry name" value="DHFR_1"/>
    <property type="match status" value="1"/>
</dbReference>
<evidence type="ECO:0000256" key="6">
    <source>
        <dbReference type="ARBA" id="ARBA00023002"/>
    </source>
</evidence>
<dbReference type="AlphaFoldDB" id="A0A011NT32"/>
<comment type="catalytic activity">
    <reaction evidence="8">
        <text>(6S)-5,6,7,8-tetrahydrofolate + NADP(+) = 7,8-dihydrofolate + NADPH + H(+)</text>
        <dbReference type="Rhea" id="RHEA:15009"/>
        <dbReference type="ChEBI" id="CHEBI:15378"/>
        <dbReference type="ChEBI" id="CHEBI:57451"/>
        <dbReference type="ChEBI" id="CHEBI:57453"/>
        <dbReference type="ChEBI" id="CHEBI:57783"/>
        <dbReference type="ChEBI" id="CHEBI:58349"/>
        <dbReference type="EC" id="1.5.1.3"/>
    </reaction>
</comment>
<dbReference type="PROSITE" id="PS51330">
    <property type="entry name" value="DHFR_2"/>
    <property type="match status" value="1"/>
</dbReference>
<dbReference type="InterPro" id="IPR012259">
    <property type="entry name" value="DHFR"/>
</dbReference>
<dbReference type="GO" id="GO:0046452">
    <property type="term" value="P:dihydrofolate metabolic process"/>
    <property type="evidence" value="ECO:0007669"/>
    <property type="project" value="TreeGrafter"/>
</dbReference>
<organism evidence="10 11">
    <name type="scientific">Candidatus Accumulibacter adjunctus</name>
    <dbReference type="NCBI Taxonomy" id="1454001"/>
    <lineage>
        <taxon>Bacteria</taxon>
        <taxon>Pseudomonadati</taxon>
        <taxon>Pseudomonadota</taxon>
        <taxon>Betaproteobacteria</taxon>
        <taxon>Candidatus Accumulibacter</taxon>
    </lineage>
</organism>
<dbReference type="EC" id="1.5.1.3" evidence="3 8"/>
<dbReference type="GO" id="GO:0005829">
    <property type="term" value="C:cytosol"/>
    <property type="evidence" value="ECO:0007669"/>
    <property type="project" value="TreeGrafter"/>
</dbReference>
<protein>
    <recommendedName>
        <fullName evidence="3 8">Dihydrofolate reductase</fullName>
        <ecNumber evidence="3 8">1.5.1.3</ecNumber>
    </recommendedName>
</protein>
<evidence type="ECO:0000256" key="7">
    <source>
        <dbReference type="ARBA" id="ARBA00025067"/>
    </source>
</evidence>
<evidence type="ECO:0000259" key="9">
    <source>
        <dbReference type="PROSITE" id="PS51330"/>
    </source>
</evidence>
<evidence type="ECO:0000313" key="11">
    <source>
        <dbReference type="Proteomes" id="UP000020218"/>
    </source>
</evidence>
<dbReference type="PRINTS" id="PR00070">
    <property type="entry name" value="DHFR"/>
</dbReference>
<dbReference type="GO" id="GO:0006730">
    <property type="term" value="P:one-carbon metabolic process"/>
    <property type="evidence" value="ECO:0007669"/>
    <property type="project" value="UniProtKB-KW"/>
</dbReference>
<dbReference type="UniPathway" id="UPA00077">
    <property type="reaction ID" value="UER00158"/>
</dbReference>
<dbReference type="PANTHER" id="PTHR48069:SF3">
    <property type="entry name" value="DIHYDROFOLATE REDUCTASE"/>
    <property type="match status" value="1"/>
</dbReference>
<dbReference type="GO" id="GO:0046654">
    <property type="term" value="P:tetrahydrofolate biosynthetic process"/>
    <property type="evidence" value="ECO:0007669"/>
    <property type="project" value="UniProtKB-UniPathway"/>
</dbReference>
<comment type="caution">
    <text evidence="10">The sequence shown here is derived from an EMBL/GenBank/DDBJ whole genome shotgun (WGS) entry which is preliminary data.</text>
</comment>
<proteinExistence type="inferred from homology"/>
<keyword evidence="11" id="KW-1185">Reference proteome</keyword>
<keyword evidence="6 8" id="KW-0560">Oxidoreductase</keyword>
<dbReference type="GO" id="GO:0004146">
    <property type="term" value="F:dihydrofolate reductase activity"/>
    <property type="evidence" value="ECO:0007669"/>
    <property type="project" value="UniProtKB-EC"/>
</dbReference>
<dbReference type="CDD" id="cd00209">
    <property type="entry name" value="DHFR"/>
    <property type="match status" value="1"/>
</dbReference>
<sequence length="168" mass="18434">MISLIAVVARNRAIGRGQQLLWRLPEDLRHFRATTGGKPVIMGRKTWESLPDAFRPLPGRHNIVVTRNPGYRPSGASRASSIAEALQIAGDAGEVFVIGGAEMYRQTLPLADRLYLTEVAAEASGDAFFPDLPTGQWRQLSRRVGSSQGSKDGTVPDFDFVIYERAQP</sequence>
<comment type="pathway">
    <text evidence="1 8">Cofactor biosynthesis; tetrahydrofolate biosynthesis; 5,6,7,8-tetrahydrofolate from 7,8-dihydrofolate: step 1/1.</text>
</comment>